<evidence type="ECO:0000313" key="1">
    <source>
        <dbReference type="EMBL" id="EEW36579.1"/>
    </source>
</evidence>
<accession>C8NIF3</accession>
<dbReference type="Proteomes" id="UP000005926">
    <property type="component" value="Unassembled WGS sequence"/>
</dbReference>
<dbReference type="EMBL" id="ACKZ01000028">
    <property type="protein sequence ID" value="EEW36579.1"/>
    <property type="molecule type" value="Genomic_DNA"/>
</dbReference>
<dbReference type="eggNOG" id="ENOG5032H42">
    <property type="taxonomic scope" value="Bacteria"/>
</dbReference>
<evidence type="ECO:0000313" key="2">
    <source>
        <dbReference type="Proteomes" id="UP000005926"/>
    </source>
</evidence>
<dbReference type="HOGENOM" id="CLU_749884_0_0_9"/>
<organism evidence="1 2">
    <name type="scientific">Granulicatella adiacens ATCC 49175</name>
    <dbReference type="NCBI Taxonomy" id="638301"/>
    <lineage>
        <taxon>Bacteria</taxon>
        <taxon>Bacillati</taxon>
        <taxon>Bacillota</taxon>
        <taxon>Bacilli</taxon>
        <taxon>Lactobacillales</taxon>
        <taxon>Carnobacteriaceae</taxon>
        <taxon>Granulicatella</taxon>
    </lineage>
</organism>
<dbReference type="STRING" id="638301.HMPREF0444_1698"/>
<name>C8NIF3_9LACT</name>
<comment type="caution">
    <text evidence="1">The sequence shown here is derived from an EMBL/GenBank/DDBJ whole genome shotgun (WGS) entry which is preliminary data.</text>
</comment>
<evidence type="ECO:0008006" key="3">
    <source>
        <dbReference type="Google" id="ProtNLM"/>
    </source>
</evidence>
<proteinExistence type="predicted"/>
<dbReference type="PROSITE" id="PS51257">
    <property type="entry name" value="PROKAR_LIPOPROTEIN"/>
    <property type="match status" value="1"/>
</dbReference>
<protein>
    <recommendedName>
        <fullName evidence="3">DUF4767 domain-containing protein</fullName>
    </recommendedName>
</protein>
<sequence length="364" mass="40521">MIGGERMKGRQLFASALCVLALVACNKKPDEAVTTTEAPTTAQATTVTETTVQEVQESYFEQLHLAYNLVAKDADAQSGLQAAREESQKLITAHPSDKAMIEKHYKDLERLVQHNSTGFAKFMQEWNKRRDQHYEPLQEGLDLTAAKVNGEATSWNMMGKVTSNDYQILIVDAYIDNTNQQAYLFGYKGDEPIFLQARSVSRDTLKDANFEEVENADLRAGFLNNVTWKQKAPQSNPSIADVMAIYARKKGEVYERTSPATQRMFYDLAVPDQLFQYATVAGMKAKFTWGDLTFKQGDVPYEIVECYVSASGTTVIVFAKVGNGKVILIGQTAPETVKNADGTIKSSTVNLQPYNSETLSRATW</sequence>
<gene>
    <name evidence="1" type="ORF">HMPREF0444_1698</name>
</gene>
<reference evidence="1 2" key="1">
    <citation type="submission" date="2009-08" db="EMBL/GenBank/DDBJ databases">
        <authorList>
            <person name="Muzny D."/>
            <person name="Qin X."/>
            <person name="Deng J."/>
            <person name="Jiang H."/>
            <person name="Liu Y."/>
            <person name="Qu J."/>
            <person name="Song X.-Z."/>
            <person name="Zhang L."/>
            <person name="Thornton R."/>
            <person name="Coyle M."/>
            <person name="Francisco L."/>
            <person name="Jackson L."/>
            <person name="Javaid M."/>
            <person name="Korchina V."/>
            <person name="Kovar C."/>
            <person name="Mata R."/>
            <person name="Mathew T."/>
            <person name="Ngo R."/>
            <person name="Nguyen L."/>
            <person name="Nguyen N."/>
            <person name="Okwuonu G."/>
            <person name="Ongeri F."/>
            <person name="Pham C."/>
            <person name="Simmons D."/>
            <person name="Wilczek-Boney K."/>
            <person name="Hale W."/>
            <person name="Jakkamsetti A."/>
            <person name="Pham P."/>
            <person name="Ruth R."/>
            <person name="San Lucas F."/>
            <person name="Warren J."/>
            <person name="Zhang J."/>
            <person name="Zhao Z."/>
            <person name="Zhou C."/>
            <person name="Zhu D."/>
            <person name="Lee S."/>
            <person name="Bess C."/>
            <person name="Blankenburg K."/>
            <person name="Forbes L."/>
            <person name="Fu Q."/>
            <person name="Gubbala S."/>
            <person name="Hirani K."/>
            <person name="Jayaseelan J.C."/>
            <person name="Lara F."/>
            <person name="Munidasa M."/>
            <person name="Palculict T."/>
            <person name="Patil S."/>
            <person name="Pu L.-L."/>
            <person name="Saada N."/>
            <person name="Tang L."/>
            <person name="Weissenberger G."/>
            <person name="Zhu Y."/>
            <person name="Hemphill L."/>
            <person name="Shang Y."/>
            <person name="Youmans B."/>
            <person name="Ayvaz T."/>
            <person name="Ross M."/>
            <person name="Santibanez J."/>
            <person name="Aqrawi P."/>
            <person name="Gross S."/>
            <person name="Joshi V."/>
            <person name="Fowler G."/>
            <person name="Nazareth L."/>
            <person name="Reid J."/>
            <person name="Worley K."/>
            <person name="Petrosino J."/>
            <person name="Highlander S."/>
            <person name="Gibbs R."/>
        </authorList>
    </citation>
    <scope>NUCLEOTIDE SEQUENCE [LARGE SCALE GENOMIC DNA]</scope>
    <source>
        <strain evidence="1 2">ATCC 49175</strain>
    </source>
</reference>
<keyword evidence="2" id="KW-1185">Reference proteome</keyword>
<dbReference type="AlphaFoldDB" id="C8NIF3"/>